<name>A0A518ESC4_9BACT</name>
<dbReference type="AlphaFoldDB" id="A0A518ESC4"/>
<organism evidence="2 3">
    <name type="scientific">Saltatorellus ferox</name>
    <dbReference type="NCBI Taxonomy" id="2528018"/>
    <lineage>
        <taxon>Bacteria</taxon>
        <taxon>Pseudomonadati</taxon>
        <taxon>Planctomycetota</taxon>
        <taxon>Planctomycetia</taxon>
        <taxon>Planctomycetia incertae sedis</taxon>
        <taxon>Saltatorellus</taxon>
    </lineage>
</organism>
<feature type="domain" description="Haem-binding uptake Tiki superfamily ChaN" evidence="1">
    <location>
        <begin position="37"/>
        <end position="246"/>
    </location>
</feature>
<dbReference type="InterPro" id="IPR007314">
    <property type="entry name" value="Cofac_haem-bd_dom"/>
</dbReference>
<keyword evidence="3" id="KW-1185">Reference proteome</keyword>
<evidence type="ECO:0000313" key="2">
    <source>
        <dbReference type="EMBL" id="QDV06955.1"/>
    </source>
</evidence>
<protein>
    <recommendedName>
        <fullName evidence="1">Haem-binding uptake Tiki superfamily ChaN domain-containing protein</fullName>
    </recommendedName>
</protein>
<sequence length="288" mass="31425">MQPLKLSAETRAATGATGPAYLIRTPAGTSVTLEEAVDVLADADVVFLGEQHDNAAGHAVQLALTEALGRRRGNIILSMEMFERDAQASLDLYLSGALSEEAFKGIARLWPNYDEHYRAAVEFCKEQGFPVLAANVYRPIASRVARDGARAAIGDPWAARTIHAPMDSEYHRRFTEVMGGHGNGVDDAIMNRVYEAQCLKDDTMAESMALALEAAAADPVTGQKPQVIHWNGRFHSDFGLGTVERLKLRDPSLNVAVVSMIERMPTVLEPLTEEELDQGHFVIVAEQP</sequence>
<dbReference type="Pfam" id="PF04187">
    <property type="entry name" value="Cofac_haem_bdg"/>
    <property type="match status" value="1"/>
</dbReference>
<dbReference type="SUPFAM" id="SSF159501">
    <property type="entry name" value="EreA/ChaN-like"/>
    <property type="match status" value="1"/>
</dbReference>
<evidence type="ECO:0000313" key="3">
    <source>
        <dbReference type="Proteomes" id="UP000320390"/>
    </source>
</evidence>
<dbReference type="EMBL" id="CP036434">
    <property type="protein sequence ID" value="QDV06955.1"/>
    <property type="molecule type" value="Genomic_DNA"/>
</dbReference>
<gene>
    <name evidence="2" type="ORF">Poly30_24730</name>
</gene>
<reference evidence="2 3" key="1">
    <citation type="submission" date="2019-02" db="EMBL/GenBank/DDBJ databases">
        <title>Deep-cultivation of Planctomycetes and their phenomic and genomic characterization uncovers novel biology.</title>
        <authorList>
            <person name="Wiegand S."/>
            <person name="Jogler M."/>
            <person name="Boedeker C."/>
            <person name="Pinto D."/>
            <person name="Vollmers J."/>
            <person name="Rivas-Marin E."/>
            <person name="Kohn T."/>
            <person name="Peeters S.H."/>
            <person name="Heuer A."/>
            <person name="Rast P."/>
            <person name="Oberbeckmann S."/>
            <person name="Bunk B."/>
            <person name="Jeske O."/>
            <person name="Meyerdierks A."/>
            <person name="Storesund J.E."/>
            <person name="Kallscheuer N."/>
            <person name="Luecker S."/>
            <person name="Lage O.M."/>
            <person name="Pohl T."/>
            <person name="Merkel B.J."/>
            <person name="Hornburger P."/>
            <person name="Mueller R.-W."/>
            <person name="Bruemmer F."/>
            <person name="Labrenz M."/>
            <person name="Spormann A.M."/>
            <person name="Op den Camp H."/>
            <person name="Overmann J."/>
            <person name="Amann R."/>
            <person name="Jetten M.S.M."/>
            <person name="Mascher T."/>
            <person name="Medema M.H."/>
            <person name="Devos D.P."/>
            <person name="Kaster A.-K."/>
            <person name="Ovreas L."/>
            <person name="Rohde M."/>
            <person name="Galperin M.Y."/>
            <person name="Jogler C."/>
        </authorList>
    </citation>
    <scope>NUCLEOTIDE SEQUENCE [LARGE SCALE GENOMIC DNA]</scope>
    <source>
        <strain evidence="2 3">Poly30</strain>
    </source>
</reference>
<evidence type="ECO:0000259" key="1">
    <source>
        <dbReference type="Pfam" id="PF04187"/>
    </source>
</evidence>
<dbReference type="Gene3D" id="3.40.50.11550">
    <property type="match status" value="1"/>
</dbReference>
<dbReference type="Proteomes" id="UP000320390">
    <property type="component" value="Chromosome"/>
</dbReference>
<proteinExistence type="predicted"/>
<dbReference type="CDD" id="cd14727">
    <property type="entry name" value="ChanN-like"/>
    <property type="match status" value="1"/>
</dbReference>
<accession>A0A518ESC4</accession>